<evidence type="ECO:0000256" key="1">
    <source>
        <dbReference type="SAM" id="Phobius"/>
    </source>
</evidence>
<keyword evidence="1" id="KW-0812">Transmembrane</keyword>
<reference evidence="2 3" key="1">
    <citation type="submission" date="2024-03" db="EMBL/GenBank/DDBJ databases">
        <title>Ignisphaera cupida sp. nov., a hyperthermophilic hydrolytic archaeon from a hot spring of Kamchatka, and proposal of Ignisphaeraceae fam. nov.</title>
        <authorList>
            <person name="Podosokorskaya O.A."/>
            <person name="Elcheninov A.G."/>
            <person name="Maltseva A.I."/>
            <person name="Zayulina K.S."/>
            <person name="Novikov A."/>
            <person name="Merkel A.Y."/>
        </authorList>
    </citation>
    <scope>NUCLEOTIDE SEQUENCE [LARGE SCALE GENOMIC DNA]</scope>
    <source>
        <strain evidence="2 3">38H-sp</strain>
    </source>
</reference>
<feature type="transmembrane region" description="Helical" evidence="1">
    <location>
        <begin position="231"/>
        <end position="250"/>
    </location>
</feature>
<keyword evidence="1" id="KW-0472">Membrane</keyword>
<comment type="caution">
    <text evidence="2">The sequence shown here is derived from an EMBL/GenBank/DDBJ whole genome shotgun (WGS) entry which is preliminary data.</text>
</comment>
<evidence type="ECO:0000313" key="2">
    <source>
        <dbReference type="EMBL" id="MEM5947028.1"/>
    </source>
</evidence>
<protein>
    <recommendedName>
        <fullName evidence="4">ResB-like domain-containing protein</fullName>
    </recommendedName>
</protein>
<dbReference type="EMBL" id="JBCHKQ010000001">
    <property type="protein sequence ID" value="MEM5947028.1"/>
    <property type="molecule type" value="Genomic_DNA"/>
</dbReference>
<gene>
    <name evidence="2" type="ORF">WKV44_00565</name>
</gene>
<evidence type="ECO:0008006" key="4">
    <source>
        <dbReference type="Google" id="ProtNLM"/>
    </source>
</evidence>
<evidence type="ECO:0000313" key="3">
    <source>
        <dbReference type="Proteomes" id="UP001466331"/>
    </source>
</evidence>
<organism evidence="2 3">
    <name type="scientific">Rarispira pelagica</name>
    <dbReference type="NCBI Taxonomy" id="3141764"/>
    <lineage>
        <taxon>Bacteria</taxon>
        <taxon>Pseudomonadati</taxon>
        <taxon>Spirochaetota</taxon>
        <taxon>Spirochaetia</taxon>
        <taxon>Winmispirales</taxon>
        <taxon>Winmispiraceae</taxon>
        <taxon>Rarispira</taxon>
    </lineage>
</organism>
<keyword evidence="3" id="KW-1185">Reference proteome</keyword>
<feature type="transmembrane region" description="Helical" evidence="1">
    <location>
        <begin position="35"/>
        <end position="54"/>
    </location>
</feature>
<dbReference type="RefSeq" id="WP_420068482.1">
    <property type="nucleotide sequence ID" value="NZ_JBCHKQ010000001.1"/>
</dbReference>
<dbReference type="Proteomes" id="UP001466331">
    <property type="component" value="Unassembled WGS sequence"/>
</dbReference>
<accession>A0ABU9U8N2</accession>
<sequence>MSRTLNGALKTAAAGLAAGVLSALASGSSIHNIVLSGIMLALGLSLIFCMASRLVKGESFRGIKSIAADVLHLGIVLVIIGLAIYMHNPPARLIFLGKEEGFKIGENSLLVSEIEATDKKEVLKVKALINGKVPVVIEANLPCRLGDSLVYLWTYADSRIILDIHGEKQAVYSGQSIIVGDKTITMDKEAIYYDTKKYAIFPGTLSEGIKITAYQREIYAGLLIKRTSGSAIVFAGILFSLVGLILLGIAKIKILEKKYE</sequence>
<keyword evidence="1" id="KW-1133">Transmembrane helix</keyword>
<proteinExistence type="predicted"/>
<feature type="transmembrane region" description="Helical" evidence="1">
    <location>
        <begin position="66"/>
        <end position="86"/>
    </location>
</feature>
<name>A0ABU9U8N2_9SPIR</name>